<dbReference type="InterPro" id="IPR006994">
    <property type="entry name" value="TCF25/Rqc1"/>
</dbReference>
<evidence type="ECO:0000313" key="2">
    <source>
        <dbReference type="Proteomes" id="UP001165120"/>
    </source>
</evidence>
<dbReference type="EMBL" id="BSXN01003468">
    <property type="protein sequence ID" value="GME79324.1"/>
    <property type="molecule type" value="Genomic_DNA"/>
</dbReference>
<comment type="caution">
    <text evidence="1">The sequence shown here is derived from an EMBL/GenBank/DDBJ whole genome shotgun (WGS) entry which is preliminary data.</text>
</comment>
<reference evidence="1" key="1">
    <citation type="submission" date="2023-04" db="EMBL/GenBank/DDBJ databases">
        <title>Candida boidinii NBRC 10035.</title>
        <authorList>
            <person name="Ichikawa N."/>
            <person name="Sato H."/>
            <person name="Tonouchi N."/>
        </authorList>
    </citation>
    <scope>NUCLEOTIDE SEQUENCE</scope>
    <source>
        <strain evidence="1">NBRC 10035</strain>
    </source>
</reference>
<accession>A0A9W6T828</accession>
<dbReference type="AlphaFoldDB" id="A0A9W6T828"/>
<organism evidence="1 2">
    <name type="scientific">Candida boidinii</name>
    <name type="common">Yeast</name>
    <dbReference type="NCBI Taxonomy" id="5477"/>
    <lineage>
        <taxon>Eukaryota</taxon>
        <taxon>Fungi</taxon>
        <taxon>Dikarya</taxon>
        <taxon>Ascomycota</taxon>
        <taxon>Saccharomycotina</taxon>
        <taxon>Pichiomycetes</taxon>
        <taxon>Pichiales</taxon>
        <taxon>Pichiaceae</taxon>
        <taxon>Ogataea</taxon>
        <taxon>Ogataea/Candida clade</taxon>
    </lineage>
</organism>
<sequence>MNLTEIPRNLLRLVILSNETSAMAKLPADFWDENEIFEFDVLPPKNGDSILDYIDQNRVGDAIINNSMDAEEERQIEELLRQTALQEQ</sequence>
<keyword evidence="2" id="KW-1185">Reference proteome</keyword>
<dbReference type="Proteomes" id="UP001165120">
    <property type="component" value="Unassembled WGS sequence"/>
</dbReference>
<protein>
    <submittedName>
        <fullName evidence="1">Unnamed protein product</fullName>
    </submittedName>
</protein>
<dbReference type="Pfam" id="PF04910">
    <property type="entry name" value="Tcf25"/>
    <property type="match status" value="1"/>
</dbReference>
<proteinExistence type="predicted"/>
<evidence type="ECO:0000313" key="1">
    <source>
        <dbReference type="EMBL" id="GME79324.1"/>
    </source>
</evidence>
<gene>
    <name evidence="1" type="ORF">Cboi02_000608800</name>
</gene>
<name>A0A9W6T828_CANBO</name>